<evidence type="ECO:0000313" key="1">
    <source>
        <dbReference type="EMBL" id="TDE40321.1"/>
    </source>
</evidence>
<sequence length="118" mass="11920">MANHVVNPWAGEVALVVGGERRVLKLTLGALAELEESLGEDTLVALVERFEGGRFSSRDLLALVLAGLRGGGVDWAAGDLLRAEIEGGPLAAARAAAELLARAFTVPGSGSVTGSGGA</sequence>
<dbReference type="Proteomes" id="UP000294662">
    <property type="component" value="Unassembled WGS sequence"/>
</dbReference>
<dbReference type="EMBL" id="SMFP01000002">
    <property type="protein sequence ID" value="TDE40321.1"/>
    <property type="molecule type" value="Genomic_DNA"/>
</dbReference>
<keyword evidence="2" id="KW-1185">Reference proteome</keyword>
<dbReference type="RefSeq" id="WP_132827578.1">
    <property type="nucleotide sequence ID" value="NZ_SMFP01000002.1"/>
</dbReference>
<organism evidence="1 2">
    <name type="scientific">Antarcticimicrobium sediminis</name>
    <dbReference type="NCBI Taxonomy" id="2546227"/>
    <lineage>
        <taxon>Bacteria</taxon>
        <taxon>Pseudomonadati</taxon>
        <taxon>Pseudomonadota</taxon>
        <taxon>Alphaproteobacteria</taxon>
        <taxon>Rhodobacterales</taxon>
        <taxon>Paracoccaceae</taxon>
        <taxon>Antarcticimicrobium</taxon>
    </lineage>
</organism>
<reference evidence="1 2" key="1">
    <citation type="submission" date="2019-03" db="EMBL/GenBank/DDBJ databases">
        <authorList>
            <person name="Zhang S."/>
        </authorList>
    </citation>
    <scope>NUCLEOTIDE SEQUENCE [LARGE SCALE GENOMIC DNA]</scope>
    <source>
        <strain evidence="1 2">S4J41</strain>
    </source>
</reference>
<name>A0A4R5EZ41_9RHOB</name>
<dbReference type="InterPro" id="IPR021791">
    <property type="entry name" value="Phage_TAC_11"/>
</dbReference>
<dbReference type="AlphaFoldDB" id="A0A4R5EZ41"/>
<dbReference type="Pfam" id="PF11836">
    <property type="entry name" value="Phage_TAC_11"/>
    <property type="match status" value="1"/>
</dbReference>
<gene>
    <name evidence="1" type="ORF">E1B25_05060</name>
</gene>
<protein>
    <submittedName>
        <fullName evidence="1">Gene transfer agent family protein</fullName>
    </submittedName>
</protein>
<accession>A0A4R5EZ41</accession>
<proteinExistence type="predicted"/>
<comment type="caution">
    <text evidence="1">The sequence shown here is derived from an EMBL/GenBank/DDBJ whole genome shotgun (WGS) entry which is preliminary data.</text>
</comment>
<evidence type="ECO:0000313" key="2">
    <source>
        <dbReference type="Proteomes" id="UP000294662"/>
    </source>
</evidence>